<organism evidence="2 3">
    <name type="scientific">Vibrio xiamenensis</name>
    <dbReference type="NCBI Taxonomy" id="861298"/>
    <lineage>
        <taxon>Bacteria</taxon>
        <taxon>Pseudomonadati</taxon>
        <taxon>Pseudomonadota</taxon>
        <taxon>Gammaproteobacteria</taxon>
        <taxon>Vibrionales</taxon>
        <taxon>Vibrionaceae</taxon>
        <taxon>Vibrio</taxon>
    </lineage>
</organism>
<dbReference type="RefSeq" id="WP_093272932.1">
    <property type="nucleotide sequence ID" value="NZ_FNDD01000010.1"/>
</dbReference>
<protein>
    <recommendedName>
        <fullName evidence="4">DUF3316 domain-containing protein</fullName>
    </recommendedName>
</protein>
<evidence type="ECO:0000256" key="1">
    <source>
        <dbReference type="SAM" id="SignalP"/>
    </source>
</evidence>
<dbReference type="AlphaFoldDB" id="A0A1G8AB02"/>
<dbReference type="PIRSF" id="PIRSF028299">
    <property type="entry name" value="UCP028299"/>
    <property type="match status" value="1"/>
</dbReference>
<dbReference type="Pfam" id="PF11777">
    <property type="entry name" value="DUF3316"/>
    <property type="match status" value="1"/>
</dbReference>
<keyword evidence="3" id="KW-1185">Reference proteome</keyword>
<proteinExistence type="predicted"/>
<accession>A0A1G8AB02</accession>
<keyword evidence="1" id="KW-0732">Signal</keyword>
<name>A0A1G8AB02_9VIBR</name>
<gene>
    <name evidence="2" type="ORF">SAMN04488136_11028</name>
</gene>
<dbReference type="OrthoDB" id="5904423at2"/>
<evidence type="ECO:0000313" key="2">
    <source>
        <dbReference type="EMBL" id="SDH18215.1"/>
    </source>
</evidence>
<dbReference type="Proteomes" id="UP000198854">
    <property type="component" value="Unassembled WGS sequence"/>
</dbReference>
<dbReference type="InterPro" id="IPR016879">
    <property type="entry name" value="UCP028299"/>
</dbReference>
<evidence type="ECO:0000313" key="3">
    <source>
        <dbReference type="Proteomes" id="UP000198854"/>
    </source>
</evidence>
<reference evidence="2 3" key="1">
    <citation type="submission" date="2016-10" db="EMBL/GenBank/DDBJ databases">
        <authorList>
            <person name="de Groot N.N."/>
        </authorList>
    </citation>
    <scope>NUCLEOTIDE SEQUENCE [LARGE SCALE GENOMIC DNA]</scope>
    <source>
        <strain evidence="2 3">CGMCC 1.10228</strain>
    </source>
</reference>
<sequence length="117" mass="13092">MKTFILLSSASVLAVSAPVLAAPQTQYSATTFQTQSYSDKNMAYQAGHKMMNKFSNMSAQQLREELPILEPELDQNSVDIKDMNLQVQKVALESGKIQYRAIVDVDYNYTYNRGGDS</sequence>
<dbReference type="EMBL" id="FNDD01000010">
    <property type="protein sequence ID" value="SDH18215.1"/>
    <property type="molecule type" value="Genomic_DNA"/>
</dbReference>
<feature type="chain" id="PRO_5011643799" description="DUF3316 domain-containing protein" evidence="1">
    <location>
        <begin position="22"/>
        <end position="117"/>
    </location>
</feature>
<feature type="signal peptide" evidence="1">
    <location>
        <begin position="1"/>
        <end position="21"/>
    </location>
</feature>
<evidence type="ECO:0008006" key="4">
    <source>
        <dbReference type="Google" id="ProtNLM"/>
    </source>
</evidence>